<evidence type="ECO:0000256" key="6">
    <source>
        <dbReference type="ARBA" id="ARBA00022844"/>
    </source>
</evidence>
<comment type="function">
    <text evidence="1">Forms the portal vertex of the capsid. This portal plays critical roles in head assembly, genome packaging, neck/tail attachment, and genome ejection. The portal protein multimerizes as a single ring-shaped homododecamer arranged around a central channel.</text>
</comment>
<dbReference type="Pfam" id="PF12236">
    <property type="entry name" value="Head-tail_con"/>
    <property type="match status" value="1"/>
</dbReference>
<accession>U3TK04</accession>
<keyword evidence="13" id="KW-1185">Reference proteome</keyword>
<evidence type="ECO:0000256" key="3">
    <source>
        <dbReference type="ARBA" id="ARBA00022470"/>
    </source>
</evidence>
<dbReference type="GeneID" id="17699661"/>
<comment type="subcellular location">
    <subcellularLocation>
        <location evidence="2">Virion</location>
    </subcellularLocation>
</comment>
<dbReference type="KEGG" id="vg:17699661"/>
<keyword evidence="6" id="KW-0946">Virion</keyword>
<keyword evidence="3" id="KW-1244">Viral short tail ejection system</keyword>
<protein>
    <submittedName>
        <fullName evidence="12">Putative head-tail connector protein</fullName>
    </submittedName>
</protein>
<feature type="compositionally biased region" description="Basic and acidic residues" evidence="11">
    <location>
        <begin position="478"/>
        <end position="492"/>
    </location>
</feature>
<dbReference type="GO" id="GO:0099002">
    <property type="term" value="P:symbiont genome ejection through host cell envelope, short tail mechanism"/>
    <property type="evidence" value="ECO:0007669"/>
    <property type="project" value="UniProtKB-KW"/>
</dbReference>
<evidence type="ECO:0000256" key="10">
    <source>
        <dbReference type="ARBA" id="ARBA00023296"/>
    </source>
</evidence>
<dbReference type="EMBL" id="AB854109">
    <property type="protein sequence ID" value="BAN92345.1"/>
    <property type="molecule type" value="Genomic_DNA"/>
</dbReference>
<name>U3TK04_9CAUD</name>
<evidence type="ECO:0000256" key="2">
    <source>
        <dbReference type="ARBA" id="ARBA00004328"/>
    </source>
</evidence>
<keyword evidence="8" id="KW-1171">Viral genome ejection through host cell envelope</keyword>
<evidence type="ECO:0000256" key="9">
    <source>
        <dbReference type="ARBA" id="ARBA00023219"/>
    </source>
</evidence>
<dbReference type="OrthoDB" id="5112at10239"/>
<evidence type="ECO:0000256" key="11">
    <source>
        <dbReference type="SAM" id="MobiDB-lite"/>
    </source>
</evidence>
<feature type="region of interest" description="Disordered" evidence="11">
    <location>
        <begin position="478"/>
        <end position="522"/>
    </location>
</feature>
<keyword evidence="7" id="KW-0118">Viral capsid assembly</keyword>
<evidence type="ECO:0000256" key="1">
    <source>
        <dbReference type="ARBA" id="ARBA00003421"/>
    </source>
</evidence>
<evidence type="ECO:0000256" key="5">
    <source>
        <dbReference type="ARBA" id="ARBA00022612"/>
    </source>
</evidence>
<evidence type="ECO:0000313" key="13">
    <source>
        <dbReference type="Proteomes" id="UP000016888"/>
    </source>
</evidence>
<keyword evidence="10" id="KW-1160">Virus entry into host cell</keyword>
<dbReference type="GO" id="GO:0044423">
    <property type="term" value="C:virion component"/>
    <property type="evidence" value="ECO:0007669"/>
    <property type="project" value="UniProtKB-KW"/>
</dbReference>
<evidence type="ECO:0000256" key="4">
    <source>
        <dbReference type="ARBA" id="ARBA00022595"/>
    </source>
</evidence>
<evidence type="ECO:0000313" key="12">
    <source>
        <dbReference type="EMBL" id="BAN92345.1"/>
    </source>
</evidence>
<evidence type="ECO:0000256" key="7">
    <source>
        <dbReference type="ARBA" id="ARBA00022950"/>
    </source>
</evidence>
<proteinExistence type="predicted"/>
<dbReference type="RefSeq" id="YP_008853922.1">
    <property type="nucleotide sequence ID" value="NC_022917.1"/>
</dbReference>
<feature type="compositionally biased region" description="Polar residues" evidence="11">
    <location>
        <begin position="494"/>
        <end position="511"/>
    </location>
</feature>
<keyword evidence="5" id="KW-1188">Viral release from host cell</keyword>
<sequence length="522" mass="57353">MTPTYKSLFEKYRDDSVILKSRQYAHWTLPKLMAELSHHGSAEVIERDYQEMGALLVNNLASKLTALLFPTNRPFFGINVSPALAKRAKEKGVDNTTLMSGLAQLEMEASQSVFLNSSYHQLTQAVAHLIVTGNALTYRDSKLKRTTTYGLQSFGIRRTGTGLLADCILREFESFAGLSRDVQTMLVTRFPHKFRMDRYDINVEVYTRITRVENDSSKVYYRVSQEIEGMPIGKPGQYPEHLCPWQAPVWSLVAGEHYGRGMIEDYAGGFASLSDKSEALALYGISAMKYVNLVQPGSGQSIDDLQNAETGDYVQGTNGAIAVQEAGDGAKITAMRAEIVAVFSNLARAFMYQANVRDAERVTAYELRQQAQEANTGLGGQYSALAESFQAPMAHVLLTEVKPELLEGIISGDMNPDIVAGLPALSRGIEVQNLLQAAQDAAAIVPPLMQLDNRIDPKKIMDVIYAGQSVDTTQFHRSKQEQEEVDNAKRQADAAQQQLATMDNATDTQTALAAANSGGLTQ</sequence>
<evidence type="ECO:0000256" key="8">
    <source>
        <dbReference type="ARBA" id="ARBA00023009"/>
    </source>
</evidence>
<keyword evidence="9" id="KW-0231">Viral genome packaging</keyword>
<dbReference type="InterPro" id="IPR020991">
    <property type="entry name" value="Connector_podovirus"/>
</dbReference>
<reference evidence="12 13" key="1">
    <citation type="submission" date="2013-09" db="EMBL/GenBank/DDBJ databases">
        <title>Genomic characterization of Ralstonia solanacearum phage phiRSB3.</title>
        <authorList>
            <person name="Kawasaki T."/>
            <person name="Matsunami M."/>
            <person name="Fujie M."/>
            <person name="Yamada T."/>
        </authorList>
    </citation>
    <scope>NUCLEOTIDE SEQUENCE [LARGE SCALE GENOMIC DNA]</scope>
</reference>
<keyword evidence="4" id="KW-1162">Viral penetration into host cytoplasm</keyword>
<organism evidence="12 13">
    <name type="scientific">Ralstonia phage RSB3</name>
    <dbReference type="NCBI Taxonomy" id="1402875"/>
    <lineage>
        <taxon>Viruses</taxon>
        <taxon>Duplodnaviria</taxon>
        <taxon>Heunggongvirae</taxon>
        <taxon>Uroviricota</taxon>
        <taxon>Caudoviricetes</taxon>
        <taxon>Autographivirales</taxon>
        <taxon>Autoscriptoviridae</taxon>
        <taxon>Jiaoyazivirus</taxon>
        <taxon>Jiaoyazivirus RSB3</taxon>
    </lineage>
</organism>
<dbReference type="Proteomes" id="UP000016888">
    <property type="component" value="Segment"/>
</dbReference>